<protein>
    <submittedName>
        <fullName evidence="1">Uncharacterized protein</fullName>
    </submittedName>
</protein>
<reference evidence="1 2" key="1">
    <citation type="submission" date="2019-03" db="EMBL/GenBank/DDBJ databases">
        <title>Single cell metagenomics reveals metabolic interactions within the superorganism composed of flagellate Streblomastix strix and complex community of Bacteroidetes bacteria on its surface.</title>
        <authorList>
            <person name="Treitli S.C."/>
            <person name="Kolisko M."/>
            <person name="Husnik F."/>
            <person name="Keeling P."/>
            <person name="Hampl V."/>
        </authorList>
    </citation>
    <scope>NUCLEOTIDE SEQUENCE [LARGE SCALE GENOMIC DNA]</scope>
    <source>
        <strain evidence="1">ST1C</strain>
    </source>
</reference>
<name>A0A5J4PUW8_9EUKA</name>
<comment type="caution">
    <text evidence="1">The sequence shown here is derived from an EMBL/GenBank/DDBJ whole genome shotgun (WGS) entry which is preliminary data.</text>
</comment>
<accession>A0A5J4PUW8</accession>
<organism evidence="1 2">
    <name type="scientific">Streblomastix strix</name>
    <dbReference type="NCBI Taxonomy" id="222440"/>
    <lineage>
        <taxon>Eukaryota</taxon>
        <taxon>Metamonada</taxon>
        <taxon>Preaxostyla</taxon>
        <taxon>Oxymonadida</taxon>
        <taxon>Streblomastigidae</taxon>
        <taxon>Streblomastix</taxon>
    </lineage>
</organism>
<evidence type="ECO:0000313" key="2">
    <source>
        <dbReference type="Proteomes" id="UP000324800"/>
    </source>
</evidence>
<dbReference type="Proteomes" id="UP000324800">
    <property type="component" value="Unassembled WGS sequence"/>
</dbReference>
<gene>
    <name evidence="1" type="ORF">EZS28_055882</name>
</gene>
<dbReference type="EMBL" id="SNRW01048659">
    <property type="protein sequence ID" value="KAA6312700.1"/>
    <property type="molecule type" value="Genomic_DNA"/>
</dbReference>
<proteinExistence type="predicted"/>
<evidence type="ECO:0000313" key="1">
    <source>
        <dbReference type="EMBL" id="KAA6312700.1"/>
    </source>
</evidence>
<dbReference type="AlphaFoldDB" id="A0A5J4PUW8"/>
<sequence>MDRNRSPFKLNHVNRIPNKVKDIDITGIVSETGEDEFFTTKLENELFRKCNLVLESSQGKYVGLNTTEEVDTLLTSICRDFFSSTITTLCNGSWENIEVDG</sequence>
<feature type="non-terminal residue" evidence="1">
    <location>
        <position position="101"/>
    </location>
</feature>